<dbReference type="PANTHER" id="PTHR30472:SF37">
    <property type="entry name" value="FE(3+) DICITRATE TRANSPORT SYSTEM PERMEASE PROTEIN FECD-RELATED"/>
    <property type="match status" value="1"/>
</dbReference>
<evidence type="ECO:0000256" key="6">
    <source>
        <dbReference type="ARBA" id="ARBA00022989"/>
    </source>
</evidence>
<accession>A0A090T431</accession>
<dbReference type="Proteomes" id="UP000029224">
    <property type="component" value="Unassembled WGS sequence"/>
</dbReference>
<evidence type="ECO:0000256" key="3">
    <source>
        <dbReference type="ARBA" id="ARBA00022448"/>
    </source>
</evidence>
<organism evidence="9 10">
    <name type="scientific">Vibrio maritimus</name>
    <dbReference type="NCBI Taxonomy" id="990268"/>
    <lineage>
        <taxon>Bacteria</taxon>
        <taxon>Pseudomonadati</taxon>
        <taxon>Pseudomonadota</taxon>
        <taxon>Gammaproteobacteria</taxon>
        <taxon>Vibrionales</taxon>
        <taxon>Vibrionaceae</taxon>
        <taxon>Vibrio</taxon>
    </lineage>
</organism>
<dbReference type="InterPro" id="IPR000522">
    <property type="entry name" value="ABC_transptr_permease_BtuC"/>
</dbReference>
<dbReference type="GO" id="GO:0022857">
    <property type="term" value="F:transmembrane transporter activity"/>
    <property type="evidence" value="ECO:0007669"/>
    <property type="project" value="InterPro"/>
</dbReference>
<feature type="transmembrane region" description="Helical" evidence="8">
    <location>
        <begin position="247"/>
        <end position="273"/>
    </location>
</feature>
<feature type="transmembrane region" description="Helical" evidence="8">
    <location>
        <begin position="199"/>
        <end position="220"/>
    </location>
</feature>
<keyword evidence="6 8" id="KW-1133">Transmembrane helix</keyword>
<dbReference type="Gene3D" id="1.10.3470.10">
    <property type="entry name" value="ABC transporter involved in vitamin B12 uptake, BtuC"/>
    <property type="match status" value="1"/>
</dbReference>
<evidence type="ECO:0000313" key="10">
    <source>
        <dbReference type="Proteomes" id="UP000029224"/>
    </source>
</evidence>
<evidence type="ECO:0000256" key="1">
    <source>
        <dbReference type="ARBA" id="ARBA00004651"/>
    </source>
</evidence>
<feature type="transmembrane region" description="Helical" evidence="8">
    <location>
        <begin position="314"/>
        <end position="331"/>
    </location>
</feature>
<feature type="transmembrane region" description="Helical" evidence="8">
    <location>
        <begin position="106"/>
        <end position="124"/>
    </location>
</feature>
<comment type="similarity">
    <text evidence="2">Belongs to the binding-protein-dependent transport system permease family. FecCD subfamily.</text>
</comment>
<keyword evidence="10" id="KW-1185">Reference proteome</keyword>
<reference evidence="9 10" key="1">
    <citation type="submission" date="2014-09" db="EMBL/GenBank/DDBJ databases">
        <title>Vibrio maritimus JCM 19240. (C210) whole genome shotgun sequence.</title>
        <authorList>
            <person name="Sawabe T."/>
            <person name="Meirelles P."/>
            <person name="Nakanishi M."/>
            <person name="Sayaka M."/>
            <person name="Hattori M."/>
            <person name="Ohkuma M."/>
        </authorList>
    </citation>
    <scope>NUCLEOTIDE SEQUENCE [LARGE SCALE GENOMIC DNA]</scope>
    <source>
        <strain evidence="9 10">JCM 19240</strain>
    </source>
</reference>
<name>A0A090T431_9VIBR</name>
<keyword evidence="3" id="KW-0813">Transport</keyword>
<evidence type="ECO:0000256" key="7">
    <source>
        <dbReference type="ARBA" id="ARBA00023136"/>
    </source>
</evidence>
<feature type="transmembrane region" description="Helical" evidence="8">
    <location>
        <begin position="130"/>
        <end position="150"/>
    </location>
</feature>
<dbReference type="EMBL" id="BBMT01000005">
    <property type="protein sequence ID" value="GAL34701.1"/>
    <property type="molecule type" value="Genomic_DNA"/>
</dbReference>
<evidence type="ECO:0000313" key="9">
    <source>
        <dbReference type="EMBL" id="GAL34701.1"/>
    </source>
</evidence>
<dbReference type="AlphaFoldDB" id="A0A090T431"/>
<evidence type="ECO:0000256" key="8">
    <source>
        <dbReference type="SAM" id="Phobius"/>
    </source>
</evidence>
<feature type="transmembrane region" description="Helical" evidence="8">
    <location>
        <begin position="159"/>
        <end position="179"/>
    </location>
</feature>
<gene>
    <name evidence="9" type="ORF">JCM19240_4251</name>
</gene>
<dbReference type="Pfam" id="PF01032">
    <property type="entry name" value="FecCD"/>
    <property type="match status" value="1"/>
</dbReference>
<dbReference type="GO" id="GO:0033214">
    <property type="term" value="P:siderophore-iron import into cell"/>
    <property type="evidence" value="ECO:0007669"/>
    <property type="project" value="TreeGrafter"/>
</dbReference>
<evidence type="ECO:0000256" key="2">
    <source>
        <dbReference type="ARBA" id="ARBA00007935"/>
    </source>
</evidence>
<dbReference type="CDD" id="cd06550">
    <property type="entry name" value="TM_ABC_iron-siderophores_like"/>
    <property type="match status" value="1"/>
</dbReference>
<proteinExistence type="inferred from homology"/>
<dbReference type="GO" id="GO:0005886">
    <property type="term" value="C:plasma membrane"/>
    <property type="evidence" value="ECO:0007669"/>
    <property type="project" value="UniProtKB-SubCell"/>
</dbReference>
<protein>
    <submittedName>
        <fullName evidence="9">Ferrichrome transport system permease protein FhuB</fullName>
    </submittedName>
</protein>
<dbReference type="InterPro" id="IPR037294">
    <property type="entry name" value="ABC_BtuC-like"/>
</dbReference>
<evidence type="ECO:0000256" key="4">
    <source>
        <dbReference type="ARBA" id="ARBA00022475"/>
    </source>
</evidence>
<comment type="caution">
    <text evidence="9">The sequence shown here is derived from an EMBL/GenBank/DDBJ whole genome shotgun (WGS) entry which is preliminary data.</text>
</comment>
<keyword evidence="5 8" id="KW-0812">Transmembrane</keyword>
<evidence type="ECO:0000256" key="5">
    <source>
        <dbReference type="ARBA" id="ARBA00022692"/>
    </source>
</evidence>
<sequence>MLRRHYVSHTEFNTHPTIFTTSPLETPYLCCRIFLHNTLVTDRWYLPVSVAEVWRFITHSSESNEYLVFWELRLPRTLVAIIGGASLATAGHLMQDIVKNPLASPNLTGVMSGASLAVLFAMMFELPLPMIAWGVIGGFTGGITTLSISWKQGVTPARLALAGISVSAFCQAAVTYILLSDRVDSESLFFWLTGSNAGANWSVLWPLMMAFVPISILLVICQRQLGYLLLDDTVARSVGVAINRYRLAFGLLAVILTAASVGAFGPVGFVGLVAPHIARMLKGNIAISALIGASLLTIADYLSRTLLSPLEIPIGVLTAAMGAPWFLYLIINRARM</sequence>
<reference evidence="9 10" key="2">
    <citation type="submission" date="2014-09" db="EMBL/GenBank/DDBJ databases">
        <authorList>
            <consortium name="NBRP consortium"/>
            <person name="Sawabe T."/>
            <person name="Meirelles P."/>
            <person name="Nakanishi M."/>
            <person name="Sayaka M."/>
            <person name="Hattori M."/>
            <person name="Ohkuma M."/>
        </authorList>
    </citation>
    <scope>NUCLEOTIDE SEQUENCE [LARGE SCALE GENOMIC DNA]</scope>
    <source>
        <strain evidence="9 10">JCM 19240</strain>
    </source>
</reference>
<keyword evidence="4" id="KW-1003">Cell membrane</keyword>
<comment type="subcellular location">
    <subcellularLocation>
        <location evidence="1">Cell membrane</location>
        <topology evidence="1">Multi-pass membrane protein</topology>
    </subcellularLocation>
</comment>
<keyword evidence="7 8" id="KW-0472">Membrane</keyword>
<dbReference type="PANTHER" id="PTHR30472">
    <property type="entry name" value="FERRIC ENTEROBACTIN TRANSPORT SYSTEM PERMEASE PROTEIN"/>
    <property type="match status" value="1"/>
</dbReference>
<dbReference type="SUPFAM" id="SSF81345">
    <property type="entry name" value="ABC transporter involved in vitamin B12 uptake, BtuC"/>
    <property type="match status" value="1"/>
</dbReference>